<reference evidence="2" key="1">
    <citation type="submission" date="2023-10" db="EMBL/GenBank/DDBJ databases">
        <title>Genome assembly of Pristionchus species.</title>
        <authorList>
            <person name="Yoshida K."/>
            <person name="Sommer R.J."/>
        </authorList>
    </citation>
    <scope>NUCLEOTIDE SEQUENCE</scope>
    <source>
        <strain evidence="2">RS0144</strain>
    </source>
</reference>
<keyword evidence="1" id="KW-0812">Transmembrane</keyword>
<keyword evidence="3" id="KW-1185">Reference proteome</keyword>
<dbReference type="Proteomes" id="UP001432027">
    <property type="component" value="Unassembled WGS sequence"/>
</dbReference>
<comment type="caution">
    <text evidence="2">The sequence shown here is derived from an EMBL/GenBank/DDBJ whole genome shotgun (WGS) entry which is preliminary data.</text>
</comment>
<feature type="transmembrane region" description="Helical" evidence="1">
    <location>
        <begin position="134"/>
        <end position="154"/>
    </location>
</feature>
<name>A0AAV5SMH9_9BILA</name>
<feature type="non-terminal residue" evidence="2">
    <location>
        <position position="180"/>
    </location>
</feature>
<sequence length="180" mass="20544">SALDIFDYCQTIAISAGLAVTIPLACIVYFKLLFSFQFSKNYTFKLIVCNGIAIPRTISNVIRIFVSFATLMANLYLFALITRERKFIDSNDRRKFNGEKGLVITSVVSYSFYMLYFVNNLISRYFAVRFCGYAQWMFVGLASMTPFWCLLLFSPSVRRLLIIRMQDVSATTVQSVTPTA</sequence>
<feature type="non-terminal residue" evidence="2">
    <location>
        <position position="1"/>
    </location>
</feature>
<organism evidence="2 3">
    <name type="scientific">Pristionchus entomophagus</name>
    <dbReference type="NCBI Taxonomy" id="358040"/>
    <lineage>
        <taxon>Eukaryota</taxon>
        <taxon>Metazoa</taxon>
        <taxon>Ecdysozoa</taxon>
        <taxon>Nematoda</taxon>
        <taxon>Chromadorea</taxon>
        <taxon>Rhabditida</taxon>
        <taxon>Rhabditina</taxon>
        <taxon>Diplogasteromorpha</taxon>
        <taxon>Diplogasteroidea</taxon>
        <taxon>Neodiplogasteridae</taxon>
        <taxon>Pristionchus</taxon>
    </lineage>
</organism>
<feature type="transmembrane region" description="Helical" evidence="1">
    <location>
        <begin position="12"/>
        <end position="30"/>
    </location>
</feature>
<keyword evidence="1" id="KW-1133">Transmembrane helix</keyword>
<evidence type="ECO:0000313" key="3">
    <source>
        <dbReference type="Proteomes" id="UP001432027"/>
    </source>
</evidence>
<gene>
    <name evidence="2" type="ORF">PENTCL1PPCAC_5493</name>
</gene>
<evidence type="ECO:0000313" key="2">
    <source>
        <dbReference type="EMBL" id="GMS83318.1"/>
    </source>
</evidence>
<protein>
    <recommendedName>
        <fullName evidence="4">G protein-coupled receptor</fullName>
    </recommendedName>
</protein>
<accession>A0AAV5SMH9</accession>
<feature type="transmembrane region" description="Helical" evidence="1">
    <location>
        <begin position="102"/>
        <end position="122"/>
    </location>
</feature>
<proteinExistence type="predicted"/>
<feature type="transmembrane region" description="Helical" evidence="1">
    <location>
        <begin position="64"/>
        <end position="81"/>
    </location>
</feature>
<evidence type="ECO:0008006" key="4">
    <source>
        <dbReference type="Google" id="ProtNLM"/>
    </source>
</evidence>
<dbReference type="EMBL" id="BTSX01000002">
    <property type="protein sequence ID" value="GMS83318.1"/>
    <property type="molecule type" value="Genomic_DNA"/>
</dbReference>
<keyword evidence="1" id="KW-0472">Membrane</keyword>
<evidence type="ECO:0000256" key="1">
    <source>
        <dbReference type="SAM" id="Phobius"/>
    </source>
</evidence>
<dbReference type="AlphaFoldDB" id="A0AAV5SMH9"/>